<keyword evidence="7" id="KW-1185">Reference proteome</keyword>
<organism evidence="6 7">
    <name type="scientific">Photobacterium chitinilyticum</name>
    <dbReference type="NCBI Taxonomy" id="2485123"/>
    <lineage>
        <taxon>Bacteria</taxon>
        <taxon>Pseudomonadati</taxon>
        <taxon>Pseudomonadota</taxon>
        <taxon>Gammaproteobacteria</taxon>
        <taxon>Vibrionales</taxon>
        <taxon>Vibrionaceae</taxon>
        <taxon>Photobacterium</taxon>
    </lineage>
</organism>
<dbReference type="InterPro" id="IPR037233">
    <property type="entry name" value="CcmK-like_sf"/>
</dbReference>
<dbReference type="InterPro" id="IPR000249">
    <property type="entry name" value="BMC_dom"/>
</dbReference>
<evidence type="ECO:0000259" key="5">
    <source>
        <dbReference type="PROSITE" id="PS51930"/>
    </source>
</evidence>
<evidence type="ECO:0000313" key="7">
    <source>
        <dbReference type="Proteomes" id="UP000287563"/>
    </source>
</evidence>
<dbReference type="Gene3D" id="3.30.70.1710">
    <property type="match status" value="1"/>
</dbReference>
<comment type="subcellular location">
    <subcellularLocation>
        <location evidence="1">Bacterial microcompartment</location>
    </subcellularLocation>
</comment>
<feature type="region of interest" description="Disordered" evidence="4">
    <location>
        <begin position="82"/>
        <end position="179"/>
    </location>
</feature>
<evidence type="ECO:0000256" key="4">
    <source>
        <dbReference type="SAM" id="MobiDB-lite"/>
    </source>
</evidence>
<dbReference type="InterPro" id="IPR044872">
    <property type="entry name" value="CcmK/CsoS1_BMC"/>
</dbReference>
<accession>A0A444JLY4</accession>
<dbReference type="Proteomes" id="UP000287563">
    <property type="component" value="Unassembled WGS sequence"/>
</dbReference>
<proteinExistence type="inferred from homology"/>
<dbReference type="SMART" id="SM00877">
    <property type="entry name" value="BMC"/>
    <property type="match status" value="1"/>
</dbReference>
<dbReference type="Pfam" id="PF00936">
    <property type="entry name" value="BMC"/>
    <property type="match status" value="1"/>
</dbReference>
<evidence type="ECO:0000256" key="2">
    <source>
        <dbReference type="ARBA" id="ARBA00024446"/>
    </source>
</evidence>
<gene>
    <name evidence="6" type="ORF">EDI28_17875</name>
</gene>
<evidence type="ECO:0000313" key="6">
    <source>
        <dbReference type="EMBL" id="RWX54103.1"/>
    </source>
</evidence>
<comment type="similarity">
    <text evidence="3">Belongs to the bacterial microcompartments protein family.</text>
</comment>
<keyword evidence="2" id="KW-1283">Bacterial microcompartment</keyword>
<sequence length="179" mass="18474">MTTSLGVIETRGLISAIHAADAACKSAAVTLVGCKKIGSGLVSVMFHGEISAVSAAVENGVDAAQQVEASLVIARPDTSVLAMLENEPSSTPKPPEEGCSEHSSEPAAKAESKAESKAEPEPSAEPEVELKPEVKPEAKLSEPADSKVKPEPAESAKAPSDDKPAAKRSARTRKQGPRK</sequence>
<dbReference type="PROSITE" id="PS51930">
    <property type="entry name" value="BMC_2"/>
    <property type="match status" value="1"/>
</dbReference>
<dbReference type="PANTHER" id="PTHR33941">
    <property type="entry name" value="PROPANEDIOL UTILIZATION PROTEIN PDUA"/>
    <property type="match status" value="1"/>
</dbReference>
<dbReference type="InterPro" id="IPR050575">
    <property type="entry name" value="BMC_shell"/>
</dbReference>
<comment type="caution">
    <text evidence="6">The sequence shown here is derived from an EMBL/GenBank/DDBJ whole genome shotgun (WGS) entry which is preliminary data.</text>
</comment>
<dbReference type="GO" id="GO:0031469">
    <property type="term" value="C:bacterial microcompartment"/>
    <property type="evidence" value="ECO:0007669"/>
    <property type="project" value="UniProtKB-SubCell"/>
</dbReference>
<feature type="compositionally biased region" description="Basic and acidic residues" evidence="4">
    <location>
        <begin position="128"/>
        <end position="165"/>
    </location>
</feature>
<dbReference type="AlphaFoldDB" id="A0A444JLY4"/>
<dbReference type="SUPFAM" id="SSF143414">
    <property type="entry name" value="CcmK-like"/>
    <property type="match status" value="1"/>
</dbReference>
<evidence type="ECO:0000256" key="1">
    <source>
        <dbReference type="ARBA" id="ARBA00024322"/>
    </source>
</evidence>
<dbReference type="CDD" id="cd07045">
    <property type="entry name" value="BMC_CcmK_like"/>
    <property type="match status" value="1"/>
</dbReference>
<feature type="compositionally biased region" description="Basic residues" evidence="4">
    <location>
        <begin position="166"/>
        <end position="179"/>
    </location>
</feature>
<feature type="domain" description="BMC" evidence="5">
    <location>
        <begin position="4"/>
        <end position="85"/>
    </location>
</feature>
<evidence type="ECO:0000256" key="3">
    <source>
        <dbReference type="PROSITE-ProRule" id="PRU01278"/>
    </source>
</evidence>
<dbReference type="OrthoDB" id="6497303at2"/>
<reference evidence="6 7" key="1">
    <citation type="submission" date="2018-11" db="EMBL/GenBank/DDBJ databases">
        <title>Photobacterium sp. BEI247 sp. nov., a marine bacterium isolated from Yongle Blue Hole in the South China Sea.</title>
        <authorList>
            <person name="Wang X."/>
        </authorList>
    </citation>
    <scope>NUCLEOTIDE SEQUENCE [LARGE SCALE GENOMIC DNA]</scope>
    <source>
        <strain evidence="7">BEI247</strain>
    </source>
</reference>
<dbReference type="EMBL" id="RJLM01000008">
    <property type="protein sequence ID" value="RWX54103.1"/>
    <property type="molecule type" value="Genomic_DNA"/>
</dbReference>
<dbReference type="PANTHER" id="PTHR33941:SF11">
    <property type="entry name" value="BACTERIAL MICROCOMPARTMENT SHELL PROTEIN PDUJ"/>
    <property type="match status" value="1"/>
</dbReference>
<name>A0A444JLY4_9GAMM</name>
<protein>
    <submittedName>
        <fullName evidence="6">BMC domain-containing protein</fullName>
    </submittedName>
</protein>
<feature type="compositionally biased region" description="Basic and acidic residues" evidence="4">
    <location>
        <begin position="94"/>
        <end position="120"/>
    </location>
</feature>